<dbReference type="InterPro" id="IPR009922">
    <property type="entry name" value="DUF1457"/>
</dbReference>
<dbReference type="AlphaFoldDB" id="A0A4V3DF64"/>
<dbReference type="Pfam" id="PF07310">
    <property type="entry name" value="PAS_5"/>
    <property type="match status" value="1"/>
</dbReference>
<accession>A0A4V3DF64</accession>
<sequence length="183" mass="20201">MTGSGMAQPGMMRHGEIRDAADLRRHPGFGRLLAVVEAARGQEKWASRAAFDPCDLPGLLPNLWLIEIGEAPRRLKVRLAGTRVEAAYGRSLAGTYLEDLDWGPHSARIFAALGRMADEGIGHFLDVAAYIKPRLVRRVQRLGLPLSANGRRVSHLVLLAYYELAQGSPSKIGPAHFREFWLP</sequence>
<dbReference type="OrthoDB" id="8480244at2"/>
<protein>
    <submittedName>
        <fullName evidence="1">PAS domain-containing protein</fullName>
    </submittedName>
</protein>
<proteinExistence type="predicted"/>
<dbReference type="Proteomes" id="UP000295783">
    <property type="component" value="Unassembled WGS sequence"/>
</dbReference>
<organism evidence="1 2">
    <name type="scientific">Dongia mobilis</name>
    <dbReference type="NCBI Taxonomy" id="578943"/>
    <lineage>
        <taxon>Bacteria</taxon>
        <taxon>Pseudomonadati</taxon>
        <taxon>Pseudomonadota</taxon>
        <taxon>Alphaproteobacteria</taxon>
        <taxon>Rhodospirillales</taxon>
        <taxon>Dongiaceae</taxon>
        <taxon>Dongia</taxon>
    </lineage>
</organism>
<evidence type="ECO:0000313" key="2">
    <source>
        <dbReference type="Proteomes" id="UP000295783"/>
    </source>
</evidence>
<comment type="caution">
    <text evidence="1">The sequence shown here is derived from an EMBL/GenBank/DDBJ whole genome shotgun (WGS) entry which is preliminary data.</text>
</comment>
<name>A0A4V3DF64_9PROT</name>
<dbReference type="EMBL" id="SNYW01000001">
    <property type="protein sequence ID" value="TDQ86405.1"/>
    <property type="molecule type" value="Genomic_DNA"/>
</dbReference>
<gene>
    <name evidence="1" type="ORF">A8950_0096</name>
</gene>
<keyword evidence="2" id="KW-1185">Reference proteome</keyword>
<evidence type="ECO:0000313" key="1">
    <source>
        <dbReference type="EMBL" id="TDQ86405.1"/>
    </source>
</evidence>
<reference evidence="1 2" key="1">
    <citation type="submission" date="2019-03" db="EMBL/GenBank/DDBJ databases">
        <title>Genomic Encyclopedia of Type Strains, Phase III (KMG-III): the genomes of soil and plant-associated and newly described type strains.</title>
        <authorList>
            <person name="Whitman W."/>
        </authorList>
    </citation>
    <scope>NUCLEOTIDE SEQUENCE [LARGE SCALE GENOMIC DNA]</scope>
    <source>
        <strain evidence="1 2">CGMCC 1.7660</strain>
    </source>
</reference>